<evidence type="ECO:0000256" key="5">
    <source>
        <dbReference type="SAM" id="Phobius"/>
    </source>
</evidence>
<feature type="domain" description="O-antigen ligase-related" evidence="6">
    <location>
        <begin position="208"/>
        <end position="353"/>
    </location>
</feature>
<feature type="transmembrane region" description="Helical" evidence="5">
    <location>
        <begin position="222"/>
        <end position="238"/>
    </location>
</feature>
<evidence type="ECO:0000256" key="3">
    <source>
        <dbReference type="ARBA" id="ARBA00022989"/>
    </source>
</evidence>
<dbReference type="GO" id="GO:0016020">
    <property type="term" value="C:membrane"/>
    <property type="evidence" value="ECO:0007669"/>
    <property type="project" value="UniProtKB-SubCell"/>
</dbReference>
<dbReference type="Proteomes" id="UP000015559">
    <property type="component" value="Chromosome"/>
</dbReference>
<dbReference type="HOGENOM" id="CLU_640799_0_0_4"/>
<organism evidence="7 8">
    <name type="scientific">Sulfuricella denitrificans (strain DSM 22764 / NBRC 105220 / skB26)</name>
    <dbReference type="NCBI Taxonomy" id="1163617"/>
    <lineage>
        <taxon>Bacteria</taxon>
        <taxon>Pseudomonadati</taxon>
        <taxon>Pseudomonadota</taxon>
        <taxon>Betaproteobacteria</taxon>
        <taxon>Nitrosomonadales</taxon>
        <taxon>Sulfuricellaceae</taxon>
        <taxon>Sulfuricella</taxon>
    </lineage>
</organism>
<feature type="transmembrane region" description="Helical" evidence="5">
    <location>
        <begin position="82"/>
        <end position="100"/>
    </location>
</feature>
<dbReference type="InterPro" id="IPR007016">
    <property type="entry name" value="O-antigen_ligase-rel_domated"/>
</dbReference>
<evidence type="ECO:0000313" key="7">
    <source>
        <dbReference type="EMBL" id="BAN36708.1"/>
    </source>
</evidence>
<feature type="transmembrane region" description="Helical" evidence="5">
    <location>
        <begin position="132"/>
        <end position="157"/>
    </location>
</feature>
<feature type="transmembrane region" description="Helical" evidence="5">
    <location>
        <begin position="245"/>
        <end position="262"/>
    </location>
</feature>
<dbReference type="KEGG" id="sdr:SCD_n02909"/>
<dbReference type="PANTHER" id="PTHR37422">
    <property type="entry name" value="TEICHURONIC ACID BIOSYNTHESIS PROTEIN TUAE"/>
    <property type="match status" value="1"/>
</dbReference>
<feature type="transmembrane region" description="Helical" evidence="5">
    <location>
        <begin position="48"/>
        <end position="70"/>
    </location>
</feature>
<accession>S6ADS8</accession>
<evidence type="ECO:0000313" key="8">
    <source>
        <dbReference type="Proteomes" id="UP000015559"/>
    </source>
</evidence>
<feature type="transmembrane region" description="Helical" evidence="5">
    <location>
        <begin position="106"/>
        <end position="125"/>
    </location>
</feature>
<comment type="subcellular location">
    <subcellularLocation>
        <location evidence="1">Membrane</location>
        <topology evidence="1">Multi-pass membrane protein</topology>
    </subcellularLocation>
</comment>
<sequence length="428" mass="47677">MDARRMTLAGFFGLLGQVFNPVFLALLLFFLSPMWGMISDLTTIAHPYYLVLIAIAIYAGILFFGTNHIYFPIKVSLSNVDVAFILLVLILVTFSLFLSLSDLNTLLPIMIGRICAPYFFGRLLVNGQIKQFIGYVLSLSLLLNIALVLLELFYAPYSENARSFLFSKYVVYQTVGAFAGYLLVATSVIELSNVFYSRLLRIINGCAIVSSVFVMVHMSARGMLTASLLVIFYVCLLGNISRRYLTLLVLITCALFISFITLPQSKFEHFENLAKFVFPFIQTTTTVSNKSLEIRSSYIDDTIREAKENPIWGVGPGNFGANEGQLNKKFASPHSTFLQAITELGLVGFTVFLIFNISLGVMCHRSISSQRNDLNSFPANKVVAAMWAFALVQDQFSGNYFNSIQYFFLSALLVSASNAVQGCRSRTT</sequence>
<feature type="transmembrane region" description="Helical" evidence="5">
    <location>
        <begin position="12"/>
        <end position="36"/>
    </location>
</feature>
<keyword evidence="3 5" id="KW-1133">Transmembrane helix</keyword>
<dbReference type="OrthoDB" id="115889at2"/>
<gene>
    <name evidence="7" type="ORF">SCD_n02909</name>
</gene>
<evidence type="ECO:0000256" key="4">
    <source>
        <dbReference type="ARBA" id="ARBA00023136"/>
    </source>
</evidence>
<feature type="transmembrane region" description="Helical" evidence="5">
    <location>
        <begin position="199"/>
        <end position="216"/>
    </location>
</feature>
<evidence type="ECO:0000256" key="2">
    <source>
        <dbReference type="ARBA" id="ARBA00022692"/>
    </source>
</evidence>
<proteinExistence type="predicted"/>
<feature type="transmembrane region" description="Helical" evidence="5">
    <location>
        <begin position="169"/>
        <end position="192"/>
    </location>
</feature>
<reference evidence="7 8" key="1">
    <citation type="journal article" date="2012" name="Appl. Environ. Microbiol.">
        <title>Draft genome sequence of a psychrotolerant sulfur-oxidizing bacterium, Sulfuricella denitrificans skB26, and proteomic insights into cold adaptation.</title>
        <authorList>
            <person name="Watanabe T."/>
            <person name="Kojima H."/>
            <person name="Fukui M."/>
        </authorList>
    </citation>
    <scope>NUCLEOTIDE SEQUENCE [LARGE SCALE GENOMIC DNA]</scope>
    <source>
        <strain evidence="8">skB26</strain>
    </source>
</reference>
<dbReference type="Pfam" id="PF04932">
    <property type="entry name" value="Wzy_C"/>
    <property type="match status" value="1"/>
</dbReference>
<feature type="transmembrane region" description="Helical" evidence="5">
    <location>
        <begin position="337"/>
        <end position="362"/>
    </location>
</feature>
<keyword evidence="2 5" id="KW-0812">Transmembrane</keyword>
<dbReference type="eggNOG" id="COG3307">
    <property type="taxonomic scope" value="Bacteria"/>
</dbReference>
<keyword evidence="8" id="KW-1185">Reference proteome</keyword>
<keyword evidence="4 5" id="KW-0472">Membrane</keyword>
<dbReference type="PANTHER" id="PTHR37422:SF13">
    <property type="entry name" value="LIPOPOLYSACCHARIDE BIOSYNTHESIS PROTEIN PA4999-RELATED"/>
    <property type="match status" value="1"/>
</dbReference>
<dbReference type="InterPro" id="IPR051533">
    <property type="entry name" value="WaaL-like"/>
</dbReference>
<evidence type="ECO:0000259" key="6">
    <source>
        <dbReference type="Pfam" id="PF04932"/>
    </source>
</evidence>
<dbReference type="EMBL" id="AP013066">
    <property type="protein sequence ID" value="BAN36708.1"/>
    <property type="molecule type" value="Genomic_DNA"/>
</dbReference>
<evidence type="ECO:0000256" key="1">
    <source>
        <dbReference type="ARBA" id="ARBA00004141"/>
    </source>
</evidence>
<dbReference type="STRING" id="1163617.SCD_n02909"/>
<protein>
    <recommendedName>
        <fullName evidence="6">O-antigen ligase-related domain-containing protein</fullName>
    </recommendedName>
</protein>
<name>S6ADS8_SULDS</name>
<dbReference type="AlphaFoldDB" id="S6ADS8"/>